<proteinExistence type="predicted"/>
<dbReference type="Proteomes" id="UP000693972">
    <property type="component" value="Unassembled WGS sequence"/>
</dbReference>
<feature type="modified residue" description="4-aspartylphosphate" evidence="6">
    <location>
        <position position="51"/>
    </location>
</feature>
<keyword evidence="4 7" id="KW-0238">DNA-binding</keyword>
<dbReference type="Pfam" id="PF00486">
    <property type="entry name" value="Trans_reg_C"/>
    <property type="match status" value="1"/>
</dbReference>
<evidence type="ECO:0000256" key="7">
    <source>
        <dbReference type="PROSITE-ProRule" id="PRU01091"/>
    </source>
</evidence>
<feature type="domain" description="Response regulatory" evidence="8">
    <location>
        <begin position="2"/>
        <end position="116"/>
    </location>
</feature>
<keyword evidence="1 6" id="KW-0597">Phosphoprotein</keyword>
<dbReference type="SMART" id="SM00862">
    <property type="entry name" value="Trans_reg_C"/>
    <property type="match status" value="1"/>
</dbReference>
<dbReference type="PROSITE" id="PS50110">
    <property type="entry name" value="RESPONSE_REGULATORY"/>
    <property type="match status" value="1"/>
</dbReference>
<keyword evidence="3" id="KW-0805">Transcription regulation</keyword>
<feature type="domain" description="OmpR/PhoB-type" evidence="9">
    <location>
        <begin position="124"/>
        <end position="220"/>
    </location>
</feature>
<dbReference type="GO" id="GO:0000976">
    <property type="term" value="F:transcription cis-regulatory region binding"/>
    <property type="evidence" value="ECO:0007669"/>
    <property type="project" value="TreeGrafter"/>
</dbReference>
<dbReference type="PANTHER" id="PTHR48111:SF67">
    <property type="entry name" value="TRANSCRIPTIONAL REGULATORY PROTEIN TCTD"/>
    <property type="match status" value="1"/>
</dbReference>
<evidence type="ECO:0000256" key="6">
    <source>
        <dbReference type="PROSITE-ProRule" id="PRU00169"/>
    </source>
</evidence>
<dbReference type="RefSeq" id="WP_257892012.1">
    <property type="nucleotide sequence ID" value="NZ_JAIMBW010000001.1"/>
</dbReference>
<dbReference type="Gene3D" id="3.40.50.2300">
    <property type="match status" value="1"/>
</dbReference>
<keyword evidence="12" id="KW-1185">Reference proteome</keyword>
<dbReference type="SUPFAM" id="SSF52172">
    <property type="entry name" value="CheY-like"/>
    <property type="match status" value="1"/>
</dbReference>
<name>A0A975TYF1_9RHOB</name>
<dbReference type="SMART" id="SM00448">
    <property type="entry name" value="REC"/>
    <property type="match status" value="1"/>
</dbReference>
<dbReference type="PANTHER" id="PTHR48111">
    <property type="entry name" value="REGULATOR OF RPOS"/>
    <property type="match status" value="1"/>
</dbReference>
<evidence type="ECO:0000256" key="5">
    <source>
        <dbReference type="ARBA" id="ARBA00023163"/>
    </source>
</evidence>
<dbReference type="InterPro" id="IPR001789">
    <property type="entry name" value="Sig_transdc_resp-reg_receiver"/>
</dbReference>
<evidence type="ECO:0000256" key="3">
    <source>
        <dbReference type="ARBA" id="ARBA00023015"/>
    </source>
</evidence>
<evidence type="ECO:0000256" key="2">
    <source>
        <dbReference type="ARBA" id="ARBA00023012"/>
    </source>
</evidence>
<dbReference type="EMBL" id="CP078073">
    <property type="protein sequence ID" value="QXL88954.1"/>
    <property type="molecule type" value="Genomic_DNA"/>
</dbReference>
<dbReference type="InterPro" id="IPR036388">
    <property type="entry name" value="WH-like_DNA-bd_sf"/>
</dbReference>
<evidence type="ECO:0000256" key="4">
    <source>
        <dbReference type="ARBA" id="ARBA00023125"/>
    </source>
</evidence>
<dbReference type="Gene3D" id="6.10.250.690">
    <property type="match status" value="1"/>
</dbReference>
<dbReference type="GO" id="GO:0000156">
    <property type="term" value="F:phosphorelay response regulator activity"/>
    <property type="evidence" value="ECO:0007669"/>
    <property type="project" value="TreeGrafter"/>
</dbReference>
<keyword evidence="2" id="KW-0902">Two-component regulatory system</keyword>
<evidence type="ECO:0000313" key="11">
    <source>
        <dbReference type="EMBL" id="QXL88954.1"/>
    </source>
</evidence>
<evidence type="ECO:0000259" key="8">
    <source>
        <dbReference type="PROSITE" id="PS50110"/>
    </source>
</evidence>
<protein>
    <submittedName>
        <fullName evidence="11">Response regulator transcription factor</fullName>
    </submittedName>
</protein>
<dbReference type="CDD" id="cd17624">
    <property type="entry name" value="REC_OmpR_PmrA-like"/>
    <property type="match status" value="1"/>
</dbReference>
<sequence length="224" mass="24486">MRIVLVEDNASLARGITYRLQDAGHAVDVLDDGEAAESYLRTDQADLVILDINLPGRDGIDLLKGLRARGDDRPVLLLTARADTADRVRGLDAGADDYLVKPFEMVELEARIRALSRRKPLPFRKALTLGPLVLDLDARQVEIDGTPQTVPRREVSLLEALMAADGRNVSKSQLLEHTYGTGSDVDEAAIEAHISRLRKRLKPHGIAIVVSRGLGYALIAEAQV</sequence>
<dbReference type="CDD" id="cd00383">
    <property type="entry name" value="trans_reg_C"/>
    <property type="match status" value="1"/>
</dbReference>
<gene>
    <name evidence="10" type="ORF">KUL25_05405</name>
    <name evidence="11" type="ORF">KUL25_05410</name>
</gene>
<reference evidence="11 12" key="1">
    <citation type="submission" date="2021-07" db="EMBL/GenBank/DDBJ databases">
        <title>Karlodiniumbacter phycospheric gen. nov., sp. nov., a phycosphere bacterium isolated from karlodinium veneficum.</title>
        <authorList>
            <person name="Peng Y."/>
            <person name="Jiang L."/>
            <person name="Lee J."/>
        </authorList>
    </citation>
    <scope>NUCLEOTIDE SEQUENCE</scope>
    <source>
        <strain evidence="11 12">N5</strain>
    </source>
</reference>
<dbReference type="AlphaFoldDB" id="A0A975TYF1"/>
<keyword evidence="5" id="KW-0804">Transcription</keyword>
<dbReference type="PROSITE" id="PS51755">
    <property type="entry name" value="OMPR_PHOB"/>
    <property type="match status" value="1"/>
</dbReference>
<evidence type="ECO:0000256" key="1">
    <source>
        <dbReference type="ARBA" id="ARBA00022553"/>
    </source>
</evidence>
<dbReference type="GO" id="GO:0006355">
    <property type="term" value="P:regulation of DNA-templated transcription"/>
    <property type="evidence" value="ECO:0007669"/>
    <property type="project" value="InterPro"/>
</dbReference>
<feature type="DNA-binding region" description="OmpR/PhoB-type" evidence="7">
    <location>
        <begin position="124"/>
        <end position="220"/>
    </location>
</feature>
<dbReference type="InterPro" id="IPR039420">
    <property type="entry name" value="WalR-like"/>
</dbReference>
<evidence type="ECO:0000313" key="10">
    <source>
        <dbReference type="EMBL" id="MBY4892197.1"/>
    </source>
</evidence>
<dbReference type="EMBL" id="JAIMBW010000001">
    <property type="protein sequence ID" value="MBY4892197.1"/>
    <property type="molecule type" value="Genomic_DNA"/>
</dbReference>
<dbReference type="InterPro" id="IPR011006">
    <property type="entry name" value="CheY-like_superfamily"/>
</dbReference>
<evidence type="ECO:0000313" key="12">
    <source>
        <dbReference type="Proteomes" id="UP000693972"/>
    </source>
</evidence>
<evidence type="ECO:0000259" key="9">
    <source>
        <dbReference type="PROSITE" id="PS51755"/>
    </source>
</evidence>
<organism evidence="11">
    <name type="scientific">Gymnodinialimonas phycosphaerae</name>
    <dbReference type="NCBI Taxonomy" id="2841589"/>
    <lineage>
        <taxon>Bacteria</taxon>
        <taxon>Pseudomonadati</taxon>
        <taxon>Pseudomonadota</taxon>
        <taxon>Alphaproteobacteria</taxon>
        <taxon>Rhodobacterales</taxon>
        <taxon>Paracoccaceae</taxon>
        <taxon>Gymnodinialimonas</taxon>
    </lineage>
</organism>
<dbReference type="Pfam" id="PF00072">
    <property type="entry name" value="Response_reg"/>
    <property type="match status" value="1"/>
</dbReference>
<accession>A0A975TYF1</accession>
<dbReference type="GO" id="GO:0032993">
    <property type="term" value="C:protein-DNA complex"/>
    <property type="evidence" value="ECO:0007669"/>
    <property type="project" value="TreeGrafter"/>
</dbReference>
<dbReference type="InterPro" id="IPR001867">
    <property type="entry name" value="OmpR/PhoB-type_DNA-bd"/>
</dbReference>
<dbReference type="FunFam" id="3.40.50.2300:FF:000002">
    <property type="entry name" value="DNA-binding response regulator PhoP"/>
    <property type="match status" value="1"/>
</dbReference>
<dbReference type="Gene3D" id="1.10.10.10">
    <property type="entry name" value="Winged helix-like DNA-binding domain superfamily/Winged helix DNA-binding domain"/>
    <property type="match status" value="1"/>
</dbReference>
<dbReference type="GO" id="GO:0005829">
    <property type="term" value="C:cytosol"/>
    <property type="evidence" value="ECO:0007669"/>
    <property type="project" value="TreeGrafter"/>
</dbReference>